<keyword evidence="8" id="KW-1185">Reference proteome</keyword>
<feature type="chain" id="PRO_5019388439" evidence="5">
    <location>
        <begin position="20"/>
        <end position="674"/>
    </location>
</feature>
<dbReference type="Proteomes" id="UP000286246">
    <property type="component" value="Unassembled WGS sequence"/>
</dbReference>
<accession>A0A420BL61</accession>
<dbReference type="OrthoDB" id="1031955at2"/>
<organism evidence="7 8">
    <name type="scientific">Sphingobacterium detergens</name>
    <dbReference type="NCBI Taxonomy" id="1145106"/>
    <lineage>
        <taxon>Bacteria</taxon>
        <taxon>Pseudomonadati</taxon>
        <taxon>Bacteroidota</taxon>
        <taxon>Sphingobacteriia</taxon>
        <taxon>Sphingobacteriales</taxon>
        <taxon>Sphingobacteriaceae</taxon>
        <taxon>Sphingobacterium</taxon>
    </lineage>
</organism>
<dbReference type="SUPFAM" id="SSF51011">
    <property type="entry name" value="Glycosyl hydrolase domain"/>
    <property type="match status" value="1"/>
</dbReference>
<dbReference type="GO" id="GO:0004553">
    <property type="term" value="F:hydrolase activity, hydrolyzing O-glycosyl compounds"/>
    <property type="evidence" value="ECO:0007669"/>
    <property type="project" value="InterPro"/>
</dbReference>
<dbReference type="GO" id="GO:0005975">
    <property type="term" value="P:carbohydrate metabolic process"/>
    <property type="evidence" value="ECO:0007669"/>
    <property type="project" value="InterPro"/>
</dbReference>
<evidence type="ECO:0000259" key="6">
    <source>
        <dbReference type="Pfam" id="PF17801"/>
    </source>
</evidence>
<dbReference type="Gene3D" id="3.20.20.70">
    <property type="entry name" value="Aldolase class I"/>
    <property type="match status" value="1"/>
</dbReference>
<dbReference type="EMBL" id="RAPY01000001">
    <property type="protein sequence ID" value="RKE57483.1"/>
    <property type="molecule type" value="Genomic_DNA"/>
</dbReference>
<evidence type="ECO:0000256" key="1">
    <source>
        <dbReference type="ARBA" id="ARBA00009743"/>
    </source>
</evidence>
<dbReference type="InterPro" id="IPR041233">
    <property type="entry name" value="Melibiase_C"/>
</dbReference>
<dbReference type="RefSeq" id="WP_147420391.1">
    <property type="nucleotide sequence ID" value="NZ_RAPY01000001.1"/>
</dbReference>
<dbReference type="InterPro" id="IPR013780">
    <property type="entry name" value="Glyco_hydro_b"/>
</dbReference>
<feature type="signal peptide" evidence="5">
    <location>
        <begin position="1"/>
        <end position="19"/>
    </location>
</feature>
<keyword evidence="2 5" id="KW-0732">Signal</keyword>
<comment type="similarity">
    <text evidence="1">Belongs to the glycosyl hydrolase 27 family.</text>
</comment>
<dbReference type="Gene3D" id="2.60.40.1180">
    <property type="entry name" value="Golgi alpha-mannosidase II"/>
    <property type="match status" value="1"/>
</dbReference>
<dbReference type="PANTHER" id="PTHR11452:SF75">
    <property type="entry name" value="ALPHA-GALACTOSIDASE MEL1"/>
    <property type="match status" value="1"/>
</dbReference>
<evidence type="ECO:0000313" key="7">
    <source>
        <dbReference type="EMBL" id="RKE57483.1"/>
    </source>
</evidence>
<evidence type="ECO:0000256" key="5">
    <source>
        <dbReference type="SAM" id="SignalP"/>
    </source>
</evidence>
<dbReference type="InterPro" id="IPR002241">
    <property type="entry name" value="Glyco_hydro_27"/>
</dbReference>
<reference evidence="7 8" key="1">
    <citation type="submission" date="2018-09" db="EMBL/GenBank/DDBJ databases">
        <title>Genomic Encyclopedia of Type Strains, Phase III (KMG-III): the genomes of soil and plant-associated and newly described type strains.</title>
        <authorList>
            <person name="Whitman W."/>
        </authorList>
    </citation>
    <scope>NUCLEOTIDE SEQUENCE [LARGE SCALE GENOMIC DNA]</scope>
    <source>
        <strain evidence="7 8">CECT 7938</strain>
    </source>
</reference>
<dbReference type="SUPFAM" id="SSF51445">
    <property type="entry name" value="(Trans)glycosidases"/>
    <property type="match status" value="1"/>
</dbReference>
<comment type="caution">
    <text evidence="7">The sequence shown here is derived from an EMBL/GenBank/DDBJ whole genome shotgun (WGS) entry which is preliminary data.</text>
</comment>
<dbReference type="InterPro" id="IPR013785">
    <property type="entry name" value="Aldolase_TIM"/>
</dbReference>
<sequence>MKTAIFALCFMLSTVMLTAQSFQVKKGGITLAYNKQTGTYSLSKDQVTYLKDASAYLTLANGQKISTDKLKDGRKVTETVIQDNLGKGTRYTVSSKTTTGITLLQHFYFYDNSDMVILELEVKGKNLSSNELVPIWSNATISSLGKSLYQVAVPFDNDTFISYENKAISSNNKVSAEVAVVYDRERTHGVLIGSLDQSVWKSGIDIKGDNGQYNLIAAKAGFTDVAITRDSMGHGFVSGNVIRSPKYAVSYVNDWRMGLENYAKIHRKLSPPYVQKWQGATPVGWNSWGVIQDKINFQNATATAEYFAKDIPYFRNAGGEAFIDLDSFWDNMTPGGMSGDYTQLKQFVRYCDSLGLKPGVYWAPFTDWGHGSGPDRKAEGSQFTFGQLWTKTQKGYHNLDGGRALDPTHPGTQARMDVILGKLVDCGFRMIKIDFLSHAAIESTGFYDNKIQTGMQAYAVGMKHLVDVLQGKMLIYAAISPSLATAQFAHMRRIACDAWKTIDQTQYTLNSVSYGWWQTHLYDFIDADHLVFHDESPEVNKARLLSGVVTGTIILGDDLSKKENWQPKMNQYLQDPEILKIIADGKSFRPAGFVEGKAANTYYYKKIGTDLYVAVFNYNTTPAAINIDFKQIGLTPNKKYKAVDLFDKTNQELSAEKSIAFEQAGAKLFKIALL</sequence>
<keyword evidence="3" id="KW-0378">Hydrolase</keyword>
<evidence type="ECO:0000256" key="3">
    <source>
        <dbReference type="ARBA" id="ARBA00022801"/>
    </source>
</evidence>
<keyword evidence="4" id="KW-0326">Glycosidase</keyword>
<protein>
    <submittedName>
        <fullName evidence="7">Alpha-galactosidase</fullName>
    </submittedName>
</protein>
<feature type="domain" description="Alpha galactosidase C-terminal" evidence="6">
    <location>
        <begin position="610"/>
        <end position="671"/>
    </location>
</feature>
<proteinExistence type="inferred from homology"/>
<dbReference type="AlphaFoldDB" id="A0A420BL61"/>
<evidence type="ECO:0000313" key="8">
    <source>
        <dbReference type="Proteomes" id="UP000286246"/>
    </source>
</evidence>
<dbReference type="InterPro" id="IPR017853">
    <property type="entry name" value="GH"/>
</dbReference>
<evidence type="ECO:0000256" key="4">
    <source>
        <dbReference type="ARBA" id="ARBA00023295"/>
    </source>
</evidence>
<name>A0A420BL61_SPHD1</name>
<dbReference type="Pfam" id="PF17801">
    <property type="entry name" value="Melibiase_C"/>
    <property type="match status" value="1"/>
</dbReference>
<gene>
    <name evidence="7" type="ORF">DFQ12_2371</name>
</gene>
<dbReference type="PANTHER" id="PTHR11452">
    <property type="entry name" value="ALPHA-GALACTOSIDASE/ALPHA-N-ACETYLGALACTOSAMINIDASE"/>
    <property type="match status" value="1"/>
</dbReference>
<evidence type="ECO:0000256" key="2">
    <source>
        <dbReference type="ARBA" id="ARBA00022729"/>
    </source>
</evidence>